<sequence length="64" mass="6416">MRATRHISREQGDADSAPGAPGGHSTTSGGRPAARTGVRPGGEEAGYEDTIAGGGSRPGDEERP</sequence>
<reference evidence="2 3" key="1">
    <citation type="submission" date="2024-10" db="EMBL/GenBank/DDBJ databases">
        <title>The Natural Products Discovery Center: Release of the First 8490 Sequenced Strains for Exploring Actinobacteria Biosynthetic Diversity.</title>
        <authorList>
            <person name="Kalkreuter E."/>
            <person name="Kautsar S.A."/>
            <person name="Yang D."/>
            <person name="Bader C.D."/>
            <person name="Teijaro C.N."/>
            <person name="Fluegel L."/>
            <person name="Davis C.M."/>
            <person name="Simpson J.R."/>
            <person name="Lauterbach L."/>
            <person name="Steele A.D."/>
            <person name="Gui C."/>
            <person name="Meng S."/>
            <person name="Li G."/>
            <person name="Viehrig K."/>
            <person name="Ye F."/>
            <person name="Su P."/>
            <person name="Kiefer A.F."/>
            <person name="Nichols A."/>
            <person name="Cepeda A.J."/>
            <person name="Yan W."/>
            <person name="Fan B."/>
            <person name="Jiang Y."/>
            <person name="Adhikari A."/>
            <person name="Zheng C.-J."/>
            <person name="Schuster L."/>
            <person name="Cowan T.M."/>
            <person name="Smanski M.J."/>
            <person name="Chevrette M.G."/>
            <person name="De Carvalho L.P.S."/>
            <person name="Shen B."/>
        </authorList>
    </citation>
    <scope>NUCLEOTIDE SEQUENCE [LARGE SCALE GENOMIC DNA]</scope>
    <source>
        <strain evidence="2 3">NPDC007147</strain>
    </source>
</reference>
<dbReference type="RefSeq" id="WP_388349731.1">
    <property type="nucleotide sequence ID" value="NZ_JBIAFJ010000021.1"/>
</dbReference>
<dbReference type="EMBL" id="JBIAFJ010000021">
    <property type="protein sequence ID" value="MFE9172268.1"/>
    <property type="molecule type" value="Genomic_DNA"/>
</dbReference>
<evidence type="ECO:0000256" key="1">
    <source>
        <dbReference type="SAM" id="MobiDB-lite"/>
    </source>
</evidence>
<keyword evidence="3" id="KW-1185">Reference proteome</keyword>
<feature type="region of interest" description="Disordered" evidence="1">
    <location>
        <begin position="1"/>
        <end position="64"/>
    </location>
</feature>
<dbReference type="Proteomes" id="UP001601197">
    <property type="component" value="Unassembled WGS sequence"/>
</dbReference>
<gene>
    <name evidence="2" type="ORF">ACFYNZ_22795</name>
</gene>
<evidence type="ECO:0000313" key="3">
    <source>
        <dbReference type="Proteomes" id="UP001601197"/>
    </source>
</evidence>
<protein>
    <submittedName>
        <fullName evidence="2">Uncharacterized protein</fullName>
    </submittedName>
</protein>
<accession>A0ABW6KWJ2</accession>
<name>A0ABW6KWJ2_9ACTN</name>
<proteinExistence type="predicted"/>
<organism evidence="2 3">
    <name type="scientific">Streptomyces kebangsaanensis</name>
    <dbReference type="NCBI Taxonomy" id="864058"/>
    <lineage>
        <taxon>Bacteria</taxon>
        <taxon>Bacillati</taxon>
        <taxon>Actinomycetota</taxon>
        <taxon>Actinomycetes</taxon>
        <taxon>Kitasatosporales</taxon>
        <taxon>Streptomycetaceae</taxon>
        <taxon>Streptomyces</taxon>
    </lineage>
</organism>
<comment type="caution">
    <text evidence="2">The sequence shown here is derived from an EMBL/GenBank/DDBJ whole genome shotgun (WGS) entry which is preliminary data.</text>
</comment>
<evidence type="ECO:0000313" key="2">
    <source>
        <dbReference type="EMBL" id="MFE9172268.1"/>
    </source>
</evidence>